<reference evidence="1 2" key="1">
    <citation type="submission" date="2018-01" db="EMBL/GenBank/DDBJ databases">
        <title>Complete genome sequence of Streptomyces lunaelactis MM109T, a Ferroverdin A producer isolated from cave moonmilk deposits.</title>
        <authorList>
            <person name="Naome A."/>
            <person name="Martinet L."/>
            <person name="Maciejewska M."/>
            <person name="Anderssen S."/>
            <person name="Adam D."/>
            <person name="Tenconi E."/>
            <person name="Deflandre B."/>
            <person name="Arguelles-Arias A."/>
            <person name="Calusinska M."/>
            <person name="Copieters W."/>
            <person name="Karim L."/>
            <person name="Hanikenne M."/>
            <person name="Baurain D."/>
            <person name="van Wezel G."/>
            <person name="Smargiasso N."/>
            <person name="de Pauw E."/>
            <person name="Delfosse P."/>
            <person name="Rigali S."/>
        </authorList>
    </citation>
    <scope>NUCLEOTIDE SEQUENCE [LARGE SCALE GENOMIC DNA]</scope>
    <source>
        <strain evidence="1 2">MM109</strain>
    </source>
</reference>
<name>A0A2R4TEH4_9ACTN</name>
<dbReference type="EMBL" id="CP026304">
    <property type="protein sequence ID" value="AVZ77528.1"/>
    <property type="molecule type" value="Genomic_DNA"/>
</dbReference>
<organism evidence="1 2">
    <name type="scientific">Streptomyces lunaelactis</name>
    <dbReference type="NCBI Taxonomy" id="1535768"/>
    <lineage>
        <taxon>Bacteria</taxon>
        <taxon>Bacillati</taxon>
        <taxon>Actinomycetota</taxon>
        <taxon>Actinomycetes</taxon>
        <taxon>Kitasatosporales</taxon>
        <taxon>Streptomycetaceae</taxon>
        <taxon>Streptomyces</taxon>
    </lineage>
</organism>
<dbReference type="OrthoDB" id="4547358at2"/>
<dbReference type="Pfam" id="PF13419">
    <property type="entry name" value="HAD_2"/>
    <property type="match status" value="1"/>
</dbReference>
<dbReference type="InterPro" id="IPR006439">
    <property type="entry name" value="HAD-SF_hydro_IA"/>
</dbReference>
<dbReference type="NCBIfam" id="TIGR01549">
    <property type="entry name" value="HAD-SF-IA-v1"/>
    <property type="match status" value="1"/>
</dbReference>
<keyword evidence="1" id="KW-0378">Hydrolase</keyword>
<dbReference type="AlphaFoldDB" id="A0A2R4TEH4"/>
<dbReference type="InterPro" id="IPR023214">
    <property type="entry name" value="HAD_sf"/>
</dbReference>
<keyword evidence="2" id="KW-1185">Reference proteome</keyword>
<evidence type="ECO:0000313" key="1">
    <source>
        <dbReference type="EMBL" id="AVZ77528.1"/>
    </source>
</evidence>
<dbReference type="Proteomes" id="UP000244201">
    <property type="component" value="Chromosome"/>
</dbReference>
<dbReference type="GO" id="GO:0008967">
    <property type="term" value="F:phosphoglycolate phosphatase activity"/>
    <property type="evidence" value="ECO:0007669"/>
    <property type="project" value="TreeGrafter"/>
</dbReference>
<proteinExistence type="predicted"/>
<dbReference type="SUPFAM" id="SSF56784">
    <property type="entry name" value="HAD-like"/>
    <property type="match status" value="1"/>
</dbReference>
<dbReference type="GO" id="GO:0005829">
    <property type="term" value="C:cytosol"/>
    <property type="evidence" value="ECO:0007669"/>
    <property type="project" value="TreeGrafter"/>
</dbReference>
<dbReference type="InterPro" id="IPR036412">
    <property type="entry name" value="HAD-like_sf"/>
</dbReference>
<dbReference type="PANTHER" id="PTHR43434">
    <property type="entry name" value="PHOSPHOGLYCOLATE PHOSPHATASE"/>
    <property type="match status" value="1"/>
</dbReference>
<protein>
    <submittedName>
        <fullName evidence="1">HAD family hydrolase</fullName>
    </submittedName>
</protein>
<gene>
    <name evidence="1" type="ORF">SLUN_18330</name>
</gene>
<sequence>MIFDFDGPVCALFAGYPASGIAESLVDLLEQRGAPRLLPEQTRHSRDPLEILKVLAEVAPASPLVRNMEEWLTVEELKAAVSATPTLGAASLIRELRGRDRKLAVASNNSPRALKTYLARHDLLAYFEPHIHGRTFDPALLKPHPDSICRALKSTGTEPDRTLMIGDTPADVIAAGQAGVPFLGYARNRRKEDLLLRSGASDVVGAISEVLAALRAVTGGD</sequence>
<dbReference type="NCBIfam" id="TIGR01509">
    <property type="entry name" value="HAD-SF-IA-v3"/>
    <property type="match status" value="1"/>
</dbReference>
<dbReference type="InterPro" id="IPR050155">
    <property type="entry name" value="HAD-like_hydrolase_sf"/>
</dbReference>
<dbReference type="InterPro" id="IPR041492">
    <property type="entry name" value="HAD_2"/>
</dbReference>
<dbReference type="CDD" id="cd01427">
    <property type="entry name" value="HAD_like"/>
    <property type="match status" value="1"/>
</dbReference>
<accession>A0A2R4TEH4</accession>
<dbReference type="PANTHER" id="PTHR43434:SF1">
    <property type="entry name" value="PHOSPHOGLYCOLATE PHOSPHATASE"/>
    <property type="match status" value="1"/>
</dbReference>
<dbReference type="GO" id="GO:0006281">
    <property type="term" value="P:DNA repair"/>
    <property type="evidence" value="ECO:0007669"/>
    <property type="project" value="TreeGrafter"/>
</dbReference>
<dbReference type="KEGG" id="slk:SLUN_18330"/>
<evidence type="ECO:0000313" key="2">
    <source>
        <dbReference type="Proteomes" id="UP000244201"/>
    </source>
</evidence>
<dbReference type="Gene3D" id="3.40.50.1000">
    <property type="entry name" value="HAD superfamily/HAD-like"/>
    <property type="match status" value="1"/>
</dbReference>